<evidence type="ECO:0000313" key="2">
    <source>
        <dbReference type="EMBL" id="OGD87678.1"/>
    </source>
</evidence>
<protein>
    <submittedName>
        <fullName evidence="2">Uncharacterized protein</fullName>
    </submittedName>
</protein>
<sequence length="71" mass="8223">MPVFNMMRIGTEEAQKNFDGRWGKYPMMYGFAGNDTFVWFHIVLGVVTWALVIAVLVALVRYLWKKGDHAK</sequence>
<proteinExistence type="predicted"/>
<organism evidence="2 3">
    <name type="scientific">Candidatus Curtissbacteria bacterium RIFCSPHIGHO2_01_FULL_41_11</name>
    <dbReference type="NCBI Taxonomy" id="1797711"/>
    <lineage>
        <taxon>Bacteria</taxon>
        <taxon>Candidatus Curtissiibacteriota</taxon>
    </lineage>
</organism>
<dbReference type="EMBL" id="MFAZ01000010">
    <property type="protein sequence ID" value="OGD87678.1"/>
    <property type="molecule type" value="Genomic_DNA"/>
</dbReference>
<comment type="caution">
    <text evidence="2">The sequence shown here is derived from an EMBL/GenBank/DDBJ whole genome shotgun (WGS) entry which is preliminary data.</text>
</comment>
<gene>
    <name evidence="2" type="ORF">A2870_03130</name>
</gene>
<name>A0A1F5G753_9BACT</name>
<dbReference type="AlphaFoldDB" id="A0A1F5G753"/>
<accession>A0A1F5G753</accession>
<dbReference type="Proteomes" id="UP000179102">
    <property type="component" value="Unassembled WGS sequence"/>
</dbReference>
<reference evidence="2 3" key="1">
    <citation type="journal article" date="2016" name="Nat. Commun.">
        <title>Thousands of microbial genomes shed light on interconnected biogeochemical processes in an aquifer system.</title>
        <authorList>
            <person name="Anantharaman K."/>
            <person name="Brown C.T."/>
            <person name="Hug L.A."/>
            <person name="Sharon I."/>
            <person name="Castelle C.J."/>
            <person name="Probst A.J."/>
            <person name="Thomas B.C."/>
            <person name="Singh A."/>
            <person name="Wilkins M.J."/>
            <person name="Karaoz U."/>
            <person name="Brodie E.L."/>
            <person name="Williams K.H."/>
            <person name="Hubbard S.S."/>
            <person name="Banfield J.F."/>
        </authorList>
    </citation>
    <scope>NUCLEOTIDE SEQUENCE [LARGE SCALE GENOMIC DNA]</scope>
</reference>
<feature type="transmembrane region" description="Helical" evidence="1">
    <location>
        <begin position="37"/>
        <end position="64"/>
    </location>
</feature>
<evidence type="ECO:0000313" key="3">
    <source>
        <dbReference type="Proteomes" id="UP000179102"/>
    </source>
</evidence>
<keyword evidence="1" id="KW-0472">Membrane</keyword>
<keyword evidence="1" id="KW-0812">Transmembrane</keyword>
<keyword evidence="1" id="KW-1133">Transmembrane helix</keyword>
<evidence type="ECO:0000256" key="1">
    <source>
        <dbReference type="SAM" id="Phobius"/>
    </source>
</evidence>
<dbReference type="STRING" id="1797711.A2870_03130"/>